<dbReference type="RefSeq" id="WP_093825753.1">
    <property type="nucleotide sequence ID" value="NZ_JAVRES010000007.1"/>
</dbReference>
<feature type="signal peptide" evidence="1">
    <location>
        <begin position="1"/>
        <end position="26"/>
    </location>
</feature>
<keyword evidence="1" id="KW-0732">Signal</keyword>
<evidence type="ECO:0000313" key="2">
    <source>
        <dbReference type="EMBL" id="MDT0436556.1"/>
    </source>
</evidence>
<protein>
    <submittedName>
        <fullName evidence="2">Uncharacterized protein</fullName>
    </submittedName>
</protein>
<organism evidence="2 3">
    <name type="scientific">Streptomyces doudnae</name>
    <dbReference type="NCBI Taxonomy" id="3075536"/>
    <lineage>
        <taxon>Bacteria</taxon>
        <taxon>Bacillati</taxon>
        <taxon>Actinomycetota</taxon>
        <taxon>Actinomycetes</taxon>
        <taxon>Kitasatosporales</taxon>
        <taxon>Streptomycetaceae</taxon>
        <taxon>Streptomyces</taxon>
    </lineage>
</organism>
<dbReference type="Proteomes" id="UP001183535">
    <property type="component" value="Unassembled WGS sequence"/>
</dbReference>
<feature type="chain" id="PRO_5044842911" evidence="1">
    <location>
        <begin position="27"/>
        <end position="267"/>
    </location>
</feature>
<comment type="caution">
    <text evidence="2">The sequence shown here is derived from an EMBL/GenBank/DDBJ whole genome shotgun (WGS) entry which is preliminary data.</text>
</comment>
<reference evidence="3" key="1">
    <citation type="submission" date="2023-07" db="EMBL/GenBank/DDBJ databases">
        <title>30 novel species of actinomycetes from the DSMZ collection.</title>
        <authorList>
            <person name="Nouioui I."/>
        </authorList>
    </citation>
    <scope>NUCLEOTIDE SEQUENCE [LARGE SCALE GENOMIC DNA]</scope>
    <source>
        <strain evidence="3">DSM 41981</strain>
    </source>
</reference>
<dbReference type="AlphaFoldDB" id="A0ABD5EPF6"/>
<keyword evidence="3" id="KW-1185">Reference proteome</keyword>
<sequence>MVSRQVRTAAVAAAAVTVLAAGPAGAAGPAHRPAPPARTVGYFSYTPSAAAGTVRFFAERPLAEGVSTRLSALPDWARSQLPGRSAATPRTGTPHGYKLRRGNRSTDYVYRSADVYAIEAECGSGGCRPVQQVKVAIKEYVRGRTSKKWEITFYGSRWSGSTRFHLDYTYDCGVNIAHAPDSTCSTWRRDGAQGHGSGVAVDGQRIVKNFGSTAVVTRFPMVKLLVTFADGSRAIGDDGAAGEKFRGWDVCATRTTTRLCHRTGDGS</sequence>
<gene>
    <name evidence="2" type="ORF">RM877_17880</name>
</gene>
<dbReference type="EMBL" id="JAVRES010000007">
    <property type="protein sequence ID" value="MDT0436556.1"/>
    <property type="molecule type" value="Genomic_DNA"/>
</dbReference>
<evidence type="ECO:0000256" key="1">
    <source>
        <dbReference type="SAM" id="SignalP"/>
    </source>
</evidence>
<name>A0ABD5EPF6_9ACTN</name>
<accession>A0ABD5EPF6</accession>
<evidence type="ECO:0000313" key="3">
    <source>
        <dbReference type="Proteomes" id="UP001183535"/>
    </source>
</evidence>
<proteinExistence type="predicted"/>